<organism evidence="2 3">
    <name type="scientific">Rhodohalobacter sulfatireducens</name>
    <dbReference type="NCBI Taxonomy" id="2911366"/>
    <lineage>
        <taxon>Bacteria</taxon>
        <taxon>Pseudomonadati</taxon>
        <taxon>Balneolota</taxon>
        <taxon>Balneolia</taxon>
        <taxon>Balneolales</taxon>
        <taxon>Balneolaceae</taxon>
        <taxon>Rhodohalobacter</taxon>
    </lineage>
</organism>
<evidence type="ECO:0000313" key="2">
    <source>
        <dbReference type="EMBL" id="MCG2587324.1"/>
    </source>
</evidence>
<evidence type="ECO:0000256" key="1">
    <source>
        <dbReference type="SAM" id="Phobius"/>
    </source>
</evidence>
<feature type="transmembrane region" description="Helical" evidence="1">
    <location>
        <begin position="69"/>
        <end position="86"/>
    </location>
</feature>
<name>A0ABS9K8Z2_9BACT</name>
<accession>A0ABS9K8Z2</accession>
<keyword evidence="1" id="KW-0812">Transmembrane</keyword>
<reference evidence="2" key="1">
    <citation type="submission" date="2022-01" db="EMBL/GenBank/DDBJ databases">
        <authorList>
            <person name="Wang Y."/>
        </authorList>
    </citation>
    <scope>NUCLEOTIDE SEQUENCE</scope>
    <source>
        <strain evidence="2">WB101</strain>
    </source>
</reference>
<dbReference type="InterPro" id="IPR017581">
    <property type="entry name" value="AtpR-like"/>
</dbReference>
<proteinExistence type="predicted"/>
<dbReference type="EMBL" id="JAKLWS010000001">
    <property type="protein sequence ID" value="MCG2587324.1"/>
    <property type="molecule type" value="Genomic_DNA"/>
</dbReference>
<dbReference type="RefSeq" id="WP_237852163.1">
    <property type="nucleotide sequence ID" value="NZ_JAKLWS010000001.1"/>
</dbReference>
<reference evidence="2" key="2">
    <citation type="submission" date="2024-05" db="EMBL/GenBank/DDBJ databases">
        <title>Rhodohalobacter halophilus gen. nov., sp. nov., a moderately halophilic member of the family Balneolaceae.</title>
        <authorList>
            <person name="Xia J."/>
        </authorList>
    </citation>
    <scope>NUCLEOTIDE SEQUENCE</scope>
    <source>
        <strain evidence="2">WB101</strain>
    </source>
</reference>
<comment type="caution">
    <text evidence="2">The sequence shown here is derived from an EMBL/GenBank/DDBJ whole genome shotgun (WGS) entry which is preliminary data.</text>
</comment>
<keyword evidence="1" id="KW-0472">Membrane</keyword>
<gene>
    <name evidence="2" type="ORF">L6773_02015</name>
</gene>
<dbReference type="Proteomes" id="UP001165366">
    <property type="component" value="Unassembled WGS sequence"/>
</dbReference>
<feature type="transmembrane region" description="Helical" evidence="1">
    <location>
        <begin position="41"/>
        <end position="63"/>
    </location>
</feature>
<evidence type="ECO:0000313" key="3">
    <source>
        <dbReference type="Proteomes" id="UP001165366"/>
    </source>
</evidence>
<protein>
    <submittedName>
        <fullName evidence="2">ATP synthase subunit I</fullName>
    </submittedName>
</protein>
<sequence>MEENINWWIYILAIFGGALLSVIYFFGLWVTVQKITNLNKYYYLVLLLSFLARVTITLIGFYFILMLGWVPTLLALLAFIITRQVVVRKIGTPSSLQTMKEYGN</sequence>
<keyword evidence="1" id="KW-1133">Transmembrane helix</keyword>
<dbReference type="Pfam" id="PF12966">
    <property type="entry name" value="AtpR"/>
    <property type="match status" value="1"/>
</dbReference>
<keyword evidence="3" id="KW-1185">Reference proteome</keyword>
<feature type="transmembrane region" description="Helical" evidence="1">
    <location>
        <begin position="6"/>
        <end position="29"/>
    </location>
</feature>